<dbReference type="EnsemblMetazoa" id="XM_017117071.1">
    <property type="protein sequence ID" value="XP_016972560.1"/>
    <property type="gene ID" value="LOC108039900"/>
</dbReference>
<evidence type="ECO:0000256" key="2">
    <source>
        <dbReference type="ARBA" id="ARBA00007863"/>
    </source>
</evidence>
<accession>A0A6P4E3J0</accession>
<proteinExistence type="inferred from homology"/>
<feature type="transmembrane region" description="Helical" evidence="8">
    <location>
        <begin position="327"/>
        <end position="349"/>
    </location>
</feature>
<dbReference type="Pfam" id="PF00892">
    <property type="entry name" value="EamA"/>
    <property type="match status" value="1"/>
</dbReference>
<gene>
    <name evidence="12" type="primary">LOC108039900</name>
    <name evidence="10" type="synonym">108039900</name>
</gene>
<dbReference type="Proteomes" id="UP001652680">
    <property type="component" value="Unassembled WGS sequence"/>
</dbReference>
<keyword evidence="4 8" id="KW-1133">Transmembrane helix</keyword>
<dbReference type="RefSeq" id="XP_016972560.1">
    <property type="nucleotide sequence ID" value="XM_017117071.1"/>
</dbReference>
<feature type="transmembrane region" description="Helical" evidence="8">
    <location>
        <begin position="230"/>
        <end position="250"/>
    </location>
</feature>
<feature type="transmembrane region" description="Helical" evidence="8">
    <location>
        <begin position="385"/>
        <end position="404"/>
    </location>
</feature>
<evidence type="ECO:0000256" key="3">
    <source>
        <dbReference type="ARBA" id="ARBA00022692"/>
    </source>
</evidence>
<dbReference type="GeneID" id="108039900"/>
<dbReference type="GO" id="GO:0016020">
    <property type="term" value="C:membrane"/>
    <property type="evidence" value="ECO:0007669"/>
    <property type="project" value="UniProtKB-SubCell"/>
</dbReference>
<dbReference type="SUPFAM" id="SSF103481">
    <property type="entry name" value="Multidrug resistance efflux transporter EmrE"/>
    <property type="match status" value="1"/>
</dbReference>
<organism evidence="12">
    <name type="scientific">Drosophila rhopaloa</name>
    <name type="common">Fruit fly</name>
    <dbReference type="NCBI Taxonomy" id="1041015"/>
    <lineage>
        <taxon>Eukaryota</taxon>
        <taxon>Metazoa</taxon>
        <taxon>Ecdysozoa</taxon>
        <taxon>Arthropoda</taxon>
        <taxon>Hexapoda</taxon>
        <taxon>Insecta</taxon>
        <taxon>Pterygota</taxon>
        <taxon>Neoptera</taxon>
        <taxon>Endopterygota</taxon>
        <taxon>Diptera</taxon>
        <taxon>Brachycera</taxon>
        <taxon>Muscomorpha</taxon>
        <taxon>Ephydroidea</taxon>
        <taxon>Drosophilidae</taxon>
        <taxon>Drosophila</taxon>
        <taxon>Sophophora</taxon>
    </lineage>
</organism>
<feature type="transmembrane region" description="Helical" evidence="8">
    <location>
        <begin position="45"/>
        <end position="65"/>
    </location>
</feature>
<evidence type="ECO:0000259" key="9">
    <source>
        <dbReference type="Pfam" id="PF00892"/>
    </source>
</evidence>
<evidence type="ECO:0000256" key="6">
    <source>
        <dbReference type="ARBA" id="ARBA00040744"/>
    </source>
</evidence>
<comment type="similarity">
    <text evidence="2">Belongs to the SLC35F solute transporter family.</text>
</comment>
<dbReference type="PANTHER" id="PTHR23051">
    <property type="entry name" value="SOLUTE CARRIER FAMILY 35, MEMBER F5"/>
    <property type="match status" value="1"/>
</dbReference>
<dbReference type="AlphaFoldDB" id="A0A6P4E3J0"/>
<dbReference type="InterPro" id="IPR037185">
    <property type="entry name" value="EmrE-like"/>
</dbReference>
<feature type="transmembrane region" description="Helical" evidence="8">
    <location>
        <begin position="262"/>
        <end position="279"/>
    </location>
</feature>
<reference evidence="11" key="1">
    <citation type="journal article" date="2021" name="Elife">
        <title>Highly contiguous assemblies of 101 drosophilid genomes.</title>
        <authorList>
            <person name="Kim B.Y."/>
            <person name="Wang J.R."/>
            <person name="Miller D.E."/>
            <person name="Barmina O."/>
            <person name="Delaney E."/>
            <person name="Thompson A."/>
            <person name="Comeault A.A."/>
            <person name="Peede D."/>
            <person name="D'Agostino E.R."/>
            <person name="Pelaez J."/>
            <person name="Aguilar J.M."/>
            <person name="Haji D."/>
            <person name="Matsunaga T."/>
            <person name="Armstrong E.E."/>
            <person name="Zych M."/>
            <person name="Ogawa Y."/>
            <person name="Stamenkovic-Radak M."/>
            <person name="Jelic M."/>
            <person name="Veselinovic M.S."/>
            <person name="Tanaskovic M."/>
            <person name="Eric P."/>
            <person name="Gao J.J."/>
            <person name="Katoh T.K."/>
            <person name="Toda M.J."/>
            <person name="Watabe H."/>
            <person name="Watada M."/>
            <person name="Davis J.S."/>
            <person name="Moyle L.C."/>
            <person name="Manoli G."/>
            <person name="Bertolini E."/>
            <person name="Kostal V."/>
            <person name="Hawley R.S."/>
            <person name="Takahashi A."/>
            <person name="Jones C.D."/>
            <person name="Price D.K."/>
            <person name="Whiteman N."/>
            <person name="Kopp A."/>
            <person name="Matute D.R."/>
            <person name="Petrov D.A."/>
        </authorList>
    </citation>
    <scope>NUCLEOTIDE SEQUENCE [LARGE SCALE GENOMIC DNA]</scope>
</reference>
<dbReference type="PANTHER" id="PTHR23051:SF0">
    <property type="entry name" value="SOLUTE CARRIER FAMILY 35 MEMBER F5"/>
    <property type="match status" value="1"/>
</dbReference>
<feature type="transmembrane region" description="Helical" evidence="8">
    <location>
        <begin position="177"/>
        <end position="196"/>
    </location>
</feature>
<evidence type="ECO:0000313" key="10">
    <source>
        <dbReference type="EnsemblMetazoa" id="XP_016972560.1"/>
    </source>
</evidence>
<feature type="region of interest" description="Disordered" evidence="7">
    <location>
        <begin position="106"/>
        <end position="131"/>
    </location>
</feature>
<sequence length="448" mass="50421">MLGRTQKLLLGISILILVDVVWVSSSELTKFLYNEANFDKPFFCTYFKTSMFSIYLLVIGILAPWKESCERQNGNYAMMEQNADDENYYTNQAVLGDPTYVPIRSPHSGAPATNGTSNSLSGTESDDSSVRSVRFSKMAEVREMSAHEATDALMARLSYAASLRIRRQKTHHKTAKTALLFCLLWFVANYFFQLALEMDETAMITLVSSTSSFFIICLAAVFPSATGDKLTITKVIAVSMNIGGIVAITMNDLHDTKMTRGVLLALFSAFFYAAYLVFVKRKSDTEEKVDIPLFFGFVGLWNLLLLWPIFFILHFTKIETFELPSQGQFALLFLNGLIGTVLAEALWLWGCFLTSSLIGTLAMSLQIPLAILFDVLLKNKPYSPMFYMGSIPIFLALILVSLLMRNDDSDPLMKLFRIVYRKVCRCHKPSIVRVNDDEQQESLISNSE</sequence>
<dbReference type="OrthoDB" id="10041630at2759"/>
<reference evidence="12" key="2">
    <citation type="submission" date="2025-04" db="UniProtKB">
        <authorList>
            <consortium name="RefSeq"/>
        </authorList>
    </citation>
    <scope>IDENTIFICATION</scope>
</reference>
<keyword evidence="3 8" id="KW-0812">Transmembrane</keyword>
<keyword evidence="11" id="KW-1185">Reference proteome</keyword>
<feature type="compositionally biased region" description="Polar residues" evidence="7">
    <location>
        <begin position="111"/>
        <end position="123"/>
    </location>
</feature>
<comment type="subcellular location">
    <subcellularLocation>
        <location evidence="1">Membrane</location>
        <topology evidence="1">Multi-pass membrane protein</topology>
    </subcellularLocation>
</comment>
<reference evidence="10" key="3">
    <citation type="submission" date="2025-05" db="UniProtKB">
        <authorList>
            <consortium name="EnsemblMetazoa"/>
        </authorList>
    </citation>
    <scope>IDENTIFICATION</scope>
</reference>
<evidence type="ECO:0000313" key="12">
    <source>
        <dbReference type="RefSeq" id="XP_016972560.1"/>
    </source>
</evidence>
<name>A0A6P4E3J0_DRORH</name>
<dbReference type="InterPro" id="IPR000620">
    <property type="entry name" value="EamA_dom"/>
</dbReference>
<keyword evidence="5 8" id="KW-0472">Membrane</keyword>
<evidence type="ECO:0000256" key="7">
    <source>
        <dbReference type="SAM" id="MobiDB-lite"/>
    </source>
</evidence>
<evidence type="ECO:0000256" key="1">
    <source>
        <dbReference type="ARBA" id="ARBA00004141"/>
    </source>
</evidence>
<protein>
    <recommendedName>
        <fullName evidence="6">Solute carrier family 35 member F5</fullName>
    </recommendedName>
</protein>
<evidence type="ECO:0000256" key="5">
    <source>
        <dbReference type="ARBA" id="ARBA00023136"/>
    </source>
</evidence>
<evidence type="ECO:0000256" key="4">
    <source>
        <dbReference type="ARBA" id="ARBA00022989"/>
    </source>
</evidence>
<feature type="transmembrane region" description="Helical" evidence="8">
    <location>
        <begin position="7"/>
        <end position="25"/>
    </location>
</feature>
<feature type="domain" description="EamA" evidence="9">
    <location>
        <begin position="260"/>
        <end position="401"/>
    </location>
</feature>
<feature type="transmembrane region" description="Helical" evidence="8">
    <location>
        <begin position="356"/>
        <end position="373"/>
    </location>
</feature>
<evidence type="ECO:0000256" key="8">
    <source>
        <dbReference type="SAM" id="Phobius"/>
    </source>
</evidence>
<feature type="transmembrane region" description="Helical" evidence="8">
    <location>
        <begin position="202"/>
        <end position="223"/>
    </location>
</feature>
<evidence type="ECO:0000313" key="11">
    <source>
        <dbReference type="Proteomes" id="UP001652680"/>
    </source>
</evidence>
<feature type="transmembrane region" description="Helical" evidence="8">
    <location>
        <begin position="291"/>
        <end position="315"/>
    </location>
</feature>